<protein>
    <submittedName>
        <fullName evidence="3">C1q domain-containing protein</fullName>
    </submittedName>
</protein>
<dbReference type="RefSeq" id="WP_073006241.1">
    <property type="nucleotide sequence ID" value="NZ_FQXD01000004.1"/>
</dbReference>
<dbReference type="OrthoDB" id="2476785at2"/>
<dbReference type="Pfam" id="PF18573">
    <property type="entry name" value="BclA_C"/>
    <property type="match status" value="1"/>
</dbReference>
<dbReference type="SUPFAM" id="SSF49842">
    <property type="entry name" value="TNF-like"/>
    <property type="match status" value="1"/>
</dbReference>
<name>A0A1M5Q850_9BACI</name>
<feature type="transmembrane region" description="Helical" evidence="1">
    <location>
        <begin position="128"/>
        <end position="150"/>
    </location>
</feature>
<organism evidence="3 4">
    <name type="scientific">Virgibacillus chiguensis</name>
    <dbReference type="NCBI Taxonomy" id="411959"/>
    <lineage>
        <taxon>Bacteria</taxon>
        <taxon>Bacillati</taxon>
        <taxon>Bacillota</taxon>
        <taxon>Bacilli</taxon>
        <taxon>Bacillales</taxon>
        <taxon>Bacillaceae</taxon>
        <taxon>Virgibacillus</taxon>
    </lineage>
</organism>
<reference evidence="4" key="1">
    <citation type="submission" date="2016-11" db="EMBL/GenBank/DDBJ databases">
        <authorList>
            <person name="Varghese N."/>
            <person name="Submissions S."/>
        </authorList>
    </citation>
    <scope>NUCLEOTIDE SEQUENCE [LARGE SCALE GENOMIC DNA]</scope>
    <source>
        <strain evidence="4">CGMCC 1.6496</strain>
    </source>
</reference>
<evidence type="ECO:0000313" key="3">
    <source>
        <dbReference type="EMBL" id="SHH09961.1"/>
    </source>
</evidence>
<dbReference type="InterPro" id="IPR008983">
    <property type="entry name" value="Tumour_necrosis_fac-like_dom"/>
</dbReference>
<dbReference type="Gene3D" id="2.60.120.40">
    <property type="match status" value="1"/>
</dbReference>
<proteinExistence type="predicted"/>
<evidence type="ECO:0000256" key="1">
    <source>
        <dbReference type="SAM" id="Phobius"/>
    </source>
</evidence>
<feature type="domain" description="BclA C-terminal" evidence="2">
    <location>
        <begin position="24"/>
        <end position="153"/>
    </location>
</feature>
<keyword evidence="1" id="KW-1133">Transmembrane helix</keyword>
<dbReference type="EMBL" id="FQXD01000004">
    <property type="protein sequence ID" value="SHH09961.1"/>
    <property type="molecule type" value="Genomic_DNA"/>
</dbReference>
<dbReference type="InterPro" id="IPR041415">
    <property type="entry name" value="BclA_C"/>
</dbReference>
<keyword evidence="1" id="KW-0812">Transmembrane</keyword>
<sequence length="153" mass="16097">MCAQIPFCNDKSNFTNKDVTNNSMYASNTTGTTIVVVLGGTLVSLPNNQDLDGFVVNGANTIFTVPVSGRYYLTYQVNTTATLLSNTRLIRNGSPIPGSIISPIISTSNFNSDVILFLNQNDTISLQLFGIIGVATLLGGGATGASLSVIRLS</sequence>
<accession>A0A1M5Q850</accession>
<keyword evidence="4" id="KW-1185">Reference proteome</keyword>
<evidence type="ECO:0000259" key="2">
    <source>
        <dbReference type="Pfam" id="PF18573"/>
    </source>
</evidence>
<gene>
    <name evidence="3" type="ORF">SAMN05421807_1045</name>
</gene>
<dbReference type="AlphaFoldDB" id="A0A1M5Q850"/>
<keyword evidence="1" id="KW-0472">Membrane</keyword>
<evidence type="ECO:0000313" key="4">
    <source>
        <dbReference type="Proteomes" id="UP000184079"/>
    </source>
</evidence>
<dbReference type="Proteomes" id="UP000184079">
    <property type="component" value="Unassembled WGS sequence"/>
</dbReference>